<evidence type="ECO:0000256" key="9">
    <source>
        <dbReference type="RuleBase" id="RU004311"/>
    </source>
</evidence>
<keyword evidence="2 7" id="KW-0699">rRNA-binding</keyword>
<dbReference type="FunFam" id="1.10.1900.20:FF:000001">
    <property type="entry name" value="50S ribosomal protein L20"/>
    <property type="match status" value="1"/>
</dbReference>
<gene>
    <name evidence="7 10" type="primary">rpl20</name>
</gene>
<dbReference type="Gene3D" id="6.10.160.10">
    <property type="match status" value="1"/>
</dbReference>
<evidence type="ECO:0000256" key="5">
    <source>
        <dbReference type="ARBA" id="ARBA00023274"/>
    </source>
</evidence>
<dbReference type="GO" id="GO:0006412">
    <property type="term" value="P:translation"/>
    <property type="evidence" value="ECO:0007669"/>
    <property type="project" value="InterPro"/>
</dbReference>
<evidence type="ECO:0000256" key="6">
    <source>
        <dbReference type="ARBA" id="ARBA00035295"/>
    </source>
</evidence>
<evidence type="ECO:0000256" key="7">
    <source>
        <dbReference type="HAMAP-Rule" id="MF_00382"/>
    </source>
</evidence>
<dbReference type="GO" id="GO:0009507">
    <property type="term" value="C:chloroplast"/>
    <property type="evidence" value="ECO:0007669"/>
    <property type="project" value="UniProtKB-SubCell"/>
</dbReference>
<dbReference type="NCBIfam" id="TIGR01032">
    <property type="entry name" value="rplT_bact"/>
    <property type="match status" value="1"/>
</dbReference>
<comment type="function">
    <text evidence="7 9">Binds directly to 23S ribosomal RNA and is necessary for the in vitro assembly process of the 50S ribosomal subunit. It is not involved in the protein synthesizing functions of that subunit.</text>
</comment>
<keyword evidence="5 7" id="KW-0687">Ribonucleoprotein</keyword>
<keyword evidence="10" id="KW-0934">Plastid</keyword>
<accession>A0A4Y5P7T2</accession>
<dbReference type="GO" id="GO:0019843">
    <property type="term" value="F:rRNA binding"/>
    <property type="evidence" value="ECO:0007669"/>
    <property type="project" value="UniProtKB-UniRule"/>
</dbReference>
<evidence type="ECO:0000256" key="3">
    <source>
        <dbReference type="ARBA" id="ARBA00022884"/>
    </source>
</evidence>
<proteinExistence type="inferred from homology"/>
<dbReference type="InterPro" id="IPR049946">
    <property type="entry name" value="RIBOSOMAL_L20_CS"/>
</dbReference>
<sequence>MTRVKRGCAARKRRKNLLVITSGFRGAHSKLFRTANQQGMRAMASSHRDRGRRKRNLRRLWITRINAATRGSGISYNKLIRYMHRNGIVLNRKILAQTAILDEFGFHMILGMMNE</sequence>
<geneLocation type="chloroplast" evidence="10"/>
<dbReference type="AlphaFoldDB" id="A0A4Y5P7T2"/>
<dbReference type="CDD" id="cd07026">
    <property type="entry name" value="Ribosomal_L20"/>
    <property type="match status" value="1"/>
</dbReference>
<dbReference type="InterPro" id="IPR005813">
    <property type="entry name" value="Ribosomal_bL20"/>
</dbReference>
<keyword evidence="3 7" id="KW-0694">RNA-binding</keyword>
<dbReference type="GO" id="GO:0003735">
    <property type="term" value="F:structural constituent of ribosome"/>
    <property type="evidence" value="ECO:0007669"/>
    <property type="project" value="InterPro"/>
</dbReference>
<reference evidence="10" key="1">
    <citation type="submission" date="2018-03" db="EMBL/GenBank/DDBJ databases">
        <title>Exploring the plastid DNA sequence disparity of liverworts.</title>
        <authorList>
            <person name="Yu Y."/>
            <person name="Liu H."/>
            <person name="Yang J."/>
            <person name="Ma W."/>
            <person name="Pressel S."/>
            <person name="Wu Y."/>
            <person name="Schneider H."/>
        </authorList>
    </citation>
    <scope>NUCLEOTIDE SEQUENCE</scope>
</reference>
<dbReference type="Pfam" id="PF00453">
    <property type="entry name" value="Ribosomal_L20"/>
    <property type="match status" value="1"/>
</dbReference>
<organism evidence="10">
    <name type="scientific">Haplomitrium blumei</name>
    <dbReference type="NCBI Taxonomy" id="258993"/>
    <lineage>
        <taxon>Eukaryota</taxon>
        <taxon>Viridiplantae</taxon>
        <taxon>Streptophyta</taxon>
        <taxon>Embryophyta</taxon>
        <taxon>Marchantiophyta</taxon>
        <taxon>Haplomitriopsida</taxon>
        <taxon>Haplomitriidae</taxon>
        <taxon>Calobryales</taxon>
        <taxon>Haplomitriaceae</taxon>
        <taxon>Haplomitrium</taxon>
    </lineage>
</organism>
<dbReference type="RefSeq" id="YP_009668582.1">
    <property type="nucleotide sequence ID" value="NC_043789.1"/>
</dbReference>
<comment type="similarity">
    <text evidence="1 7 8">Belongs to the bacterial ribosomal protein bL20 family.</text>
</comment>
<keyword evidence="10" id="KW-0150">Chloroplast</keyword>
<evidence type="ECO:0000256" key="1">
    <source>
        <dbReference type="ARBA" id="ARBA00007698"/>
    </source>
</evidence>
<dbReference type="Gene3D" id="1.10.1900.20">
    <property type="entry name" value="Ribosomal protein L20"/>
    <property type="match status" value="1"/>
</dbReference>
<name>A0A4Y5P7T2_9MARC</name>
<evidence type="ECO:0000256" key="2">
    <source>
        <dbReference type="ARBA" id="ARBA00022730"/>
    </source>
</evidence>
<evidence type="ECO:0000313" key="10">
    <source>
        <dbReference type="EMBL" id="QCW59357.1"/>
    </source>
</evidence>
<dbReference type="GeneID" id="40874208"/>
<comment type="subcellular location">
    <subcellularLocation>
        <location evidence="7">Plastid</location>
        <location evidence="7">Chloroplast</location>
    </subcellularLocation>
</comment>
<keyword evidence="4 7" id="KW-0689">Ribosomal protein</keyword>
<dbReference type="PRINTS" id="PR00062">
    <property type="entry name" value="RIBOSOMALL20"/>
</dbReference>
<dbReference type="InterPro" id="IPR035566">
    <property type="entry name" value="Ribosomal_protein_bL20_C"/>
</dbReference>
<evidence type="ECO:0000256" key="4">
    <source>
        <dbReference type="ARBA" id="ARBA00022980"/>
    </source>
</evidence>
<dbReference type="EMBL" id="MH064516">
    <property type="protein sequence ID" value="QCW59357.1"/>
    <property type="molecule type" value="Genomic_DNA"/>
</dbReference>
<evidence type="ECO:0000256" key="8">
    <source>
        <dbReference type="RuleBase" id="RU000561"/>
    </source>
</evidence>
<dbReference type="SUPFAM" id="SSF74731">
    <property type="entry name" value="Ribosomal protein L20"/>
    <property type="match status" value="1"/>
</dbReference>
<dbReference type="GO" id="GO:1990904">
    <property type="term" value="C:ribonucleoprotein complex"/>
    <property type="evidence" value="ECO:0007669"/>
    <property type="project" value="UniProtKB-KW"/>
</dbReference>
<dbReference type="HAMAP" id="MF_00382">
    <property type="entry name" value="Ribosomal_bL20"/>
    <property type="match status" value="1"/>
</dbReference>
<dbReference type="PROSITE" id="PS00937">
    <property type="entry name" value="RIBOSOMAL_L20"/>
    <property type="match status" value="1"/>
</dbReference>
<dbReference type="PANTHER" id="PTHR10986">
    <property type="entry name" value="39S RIBOSOMAL PROTEIN L20"/>
    <property type="match status" value="1"/>
</dbReference>
<dbReference type="GO" id="GO:0005840">
    <property type="term" value="C:ribosome"/>
    <property type="evidence" value="ECO:0007669"/>
    <property type="project" value="UniProtKB-KW"/>
</dbReference>
<dbReference type="GO" id="GO:0000027">
    <property type="term" value="P:ribosomal large subunit assembly"/>
    <property type="evidence" value="ECO:0007669"/>
    <property type="project" value="UniProtKB-UniRule"/>
</dbReference>
<protein>
    <recommendedName>
        <fullName evidence="6 7">Large ribosomal subunit protein bL20c</fullName>
    </recommendedName>
</protein>